<dbReference type="SUPFAM" id="SSF55469">
    <property type="entry name" value="FMN-dependent nitroreductase-like"/>
    <property type="match status" value="1"/>
</dbReference>
<name>A0A6V7RMG5_9BACL</name>
<dbReference type="GO" id="GO:0016491">
    <property type="term" value="F:oxidoreductase activity"/>
    <property type="evidence" value="ECO:0007669"/>
    <property type="project" value="UniProtKB-KW"/>
</dbReference>
<dbReference type="InterPro" id="IPR000415">
    <property type="entry name" value="Nitroreductase-like"/>
</dbReference>
<evidence type="ECO:0000313" key="9">
    <source>
        <dbReference type="EMBL" id="CAD2079481.1"/>
    </source>
</evidence>
<evidence type="ECO:0000313" key="10">
    <source>
        <dbReference type="Proteomes" id="UP000521032"/>
    </source>
</evidence>
<comment type="caution">
    <text evidence="9">The sequence shown here is derived from an EMBL/GenBank/DDBJ whole genome shotgun (WGS) entry which is preliminary data.</text>
</comment>
<sequence>MNVQEAIRLRRSTKLFKDDEKMSHTDIKDIIEAATHAPTHHFTEAWRFIVMEGESRMPFYNACLSFVEDKFKDATSEEMEKRRDKMVSKALFAPTAIAVVYSENKDNPRGDYKEDILSIGAAIQNMLLEATAKDIQSIWKTGGVYNSAPVKEVFNMDEDEEVIGVIFLGKGERDKIPKRIRTNAEEKTTWI</sequence>
<evidence type="ECO:0000256" key="6">
    <source>
        <dbReference type="ARBA" id="ARBA00023002"/>
    </source>
</evidence>
<keyword evidence="6" id="KW-0560">Oxidoreductase</keyword>
<dbReference type="InterPro" id="IPR026021">
    <property type="entry name" value="YdjA-like"/>
</dbReference>
<dbReference type="CDD" id="cd02135">
    <property type="entry name" value="YdjA-like"/>
    <property type="match status" value="1"/>
</dbReference>
<keyword evidence="10" id="KW-1185">Reference proteome</keyword>
<dbReference type="Proteomes" id="UP000521032">
    <property type="component" value="Unassembled WGS sequence"/>
</dbReference>
<proteinExistence type="inferred from homology"/>
<dbReference type="Gene3D" id="3.40.109.10">
    <property type="entry name" value="NADH Oxidase"/>
    <property type="match status" value="1"/>
</dbReference>
<evidence type="ECO:0000256" key="5">
    <source>
        <dbReference type="ARBA" id="ARBA00022857"/>
    </source>
</evidence>
<evidence type="ECO:0000256" key="7">
    <source>
        <dbReference type="ARBA" id="ARBA00023027"/>
    </source>
</evidence>
<keyword evidence="4" id="KW-0288">FMN</keyword>
<accession>A0A6V7RMG5</accession>
<protein>
    <submittedName>
        <fullName evidence="9">NAD(P)H nitroreductase YdjA</fullName>
    </submittedName>
</protein>
<comment type="cofactor">
    <cofactor evidence="1">
        <name>FMN</name>
        <dbReference type="ChEBI" id="CHEBI:58210"/>
    </cofactor>
</comment>
<gene>
    <name evidence="9" type="primary">ydjA</name>
    <name evidence="9" type="ORF">JEOSCH030_01644</name>
</gene>
<comment type="similarity">
    <text evidence="2">Belongs to the nitroreductase family.</text>
</comment>
<organism evidence="9 10">
    <name type="scientific">Phocicoccus schoeneichii</name>
    <dbReference type="NCBI Taxonomy" id="1812261"/>
    <lineage>
        <taxon>Bacteria</taxon>
        <taxon>Bacillati</taxon>
        <taxon>Bacillota</taxon>
        <taxon>Bacilli</taxon>
        <taxon>Bacillales</taxon>
        <taxon>Salinicoccaceae</taxon>
        <taxon>Phocicoccus</taxon>
    </lineage>
</organism>
<keyword evidence="5" id="KW-0521">NADP</keyword>
<evidence type="ECO:0000256" key="1">
    <source>
        <dbReference type="ARBA" id="ARBA00001917"/>
    </source>
</evidence>
<keyword evidence="3" id="KW-0285">Flavoprotein</keyword>
<feature type="domain" description="Nitroreductase" evidence="8">
    <location>
        <begin position="7"/>
        <end position="170"/>
    </location>
</feature>
<dbReference type="InterPro" id="IPR029479">
    <property type="entry name" value="Nitroreductase"/>
</dbReference>
<evidence type="ECO:0000259" key="8">
    <source>
        <dbReference type="Pfam" id="PF00881"/>
    </source>
</evidence>
<dbReference type="Pfam" id="PF00881">
    <property type="entry name" value="Nitroreductase"/>
    <property type="match status" value="1"/>
</dbReference>
<dbReference type="PANTHER" id="PTHR43821:SF1">
    <property type="entry name" value="NAD(P)H NITROREDUCTASE YDJA-RELATED"/>
    <property type="match status" value="1"/>
</dbReference>
<evidence type="ECO:0000256" key="3">
    <source>
        <dbReference type="ARBA" id="ARBA00022630"/>
    </source>
</evidence>
<dbReference type="AlphaFoldDB" id="A0A6V7RMG5"/>
<evidence type="ECO:0000256" key="2">
    <source>
        <dbReference type="ARBA" id="ARBA00007118"/>
    </source>
</evidence>
<dbReference type="EMBL" id="CAJEWE010000011">
    <property type="protein sequence ID" value="CAD2079481.1"/>
    <property type="molecule type" value="Genomic_DNA"/>
</dbReference>
<dbReference type="PANTHER" id="PTHR43821">
    <property type="entry name" value="NAD(P)H NITROREDUCTASE YDJA-RELATED"/>
    <property type="match status" value="1"/>
</dbReference>
<evidence type="ECO:0000256" key="4">
    <source>
        <dbReference type="ARBA" id="ARBA00022643"/>
    </source>
</evidence>
<reference evidence="9 10" key="1">
    <citation type="submission" date="2020-07" db="EMBL/GenBank/DDBJ databases">
        <authorList>
            <person name="Criscuolo A."/>
        </authorList>
    </citation>
    <scope>NUCLEOTIDE SEQUENCE [LARGE SCALE GENOMIC DNA]</scope>
    <source>
        <strain evidence="10">CIP 111030</strain>
    </source>
</reference>
<dbReference type="InterPro" id="IPR052530">
    <property type="entry name" value="NAD(P)H_nitroreductase"/>
</dbReference>
<keyword evidence="7" id="KW-0520">NAD</keyword>
<dbReference type="RefSeq" id="WP_186088449.1">
    <property type="nucleotide sequence ID" value="NZ_BMDB01000004.1"/>
</dbReference>